<dbReference type="Gene3D" id="3.10.10.10">
    <property type="entry name" value="HIV Type 1 Reverse Transcriptase, subunit A, domain 1"/>
    <property type="match status" value="1"/>
</dbReference>
<dbReference type="Proteomes" id="UP000717585">
    <property type="component" value="Unassembled WGS sequence"/>
</dbReference>
<keyword evidence="4" id="KW-1185">Reference proteome</keyword>
<dbReference type="InterPro" id="IPR043502">
    <property type="entry name" value="DNA/RNA_pol_sf"/>
</dbReference>
<proteinExistence type="predicted"/>
<comment type="caution">
    <text evidence="3">The sequence shown here is derived from an EMBL/GenBank/DDBJ whole genome shotgun (WGS) entry which is preliminary data.</text>
</comment>
<reference evidence="3" key="1">
    <citation type="submission" date="2021-05" db="EMBL/GenBank/DDBJ databases">
        <title>A free-living protist that lacks canonical eukaryotic 1 DNA replication and segregation systems.</title>
        <authorList>
            <person name="Salas-Leiva D.E."/>
            <person name="Tromer E.C."/>
            <person name="Curtis B.A."/>
            <person name="Jerlstrom-Hultqvist J."/>
            <person name="Kolisko M."/>
            <person name="Yi Z."/>
            <person name="Salas-Leiva J.S."/>
            <person name="Gallot-Lavallee L."/>
            <person name="Kops G.J.P.L."/>
            <person name="Archibald J.M."/>
            <person name="Simpson A.G.B."/>
            <person name="Roger A.J."/>
        </authorList>
    </citation>
    <scope>NUCLEOTIDE SEQUENCE</scope>
    <source>
        <strain evidence="3">BICM</strain>
    </source>
</reference>
<dbReference type="OrthoDB" id="6771932at2759"/>
<dbReference type="InterPro" id="IPR043128">
    <property type="entry name" value="Rev_trsase/Diguanyl_cyclase"/>
</dbReference>
<dbReference type="PANTHER" id="PTHR33050">
    <property type="entry name" value="REVERSE TRANSCRIPTASE DOMAIN-CONTAINING PROTEIN"/>
    <property type="match status" value="1"/>
</dbReference>
<organism evidence="3 4">
    <name type="scientific">Carpediemonas membranifera</name>
    <dbReference type="NCBI Taxonomy" id="201153"/>
    <lineage>
        <taxon>Eukaryota</taxon>
        <taxon>Metamonada</taxon>
        <taxon>Carpediemonas-like organisms</taxon>
        <taxon>Carpediemonas</taxon>
    </lineage>
</organism>
<gene>
    <name evidence="3" type="ORF">J8273_8038</name>
</gene>
<dbReference type="InterPro" id="IPR000477">
    <property type="entry name" value="RT_dom"/>
</dbReference>
<dbReference type="SUPFAM" id="SSF56672">
    <property type="entry name" value="DNA/RNA polymerases"/>
    <property type="match status" value="1"/>
</dbReference>
<dbReference type="InterPro" id="IPR036397">
    <property type="entry name" value="RNaseH_sf"/>
</dbReference>
<accession>A0A8J6DZF9</accession>
<evidence type="ECO:0000259" key="2">
    <source>
        <dbReference type="PROSITE" id="PS50878"/>
    </source>
</evidence>
<dbReference type="PANTHER" id="PTHR33050:SF7">
    <property type="entry name" value="RIBONUCLEASE H"/>
    <property type="match status" value="1"/>
</dbReference>
<sequence>MAKIDLSDGYHQLGVKPQDAPLLGVVLPNGQAYHYTGLSFGWTAAPYFFQLVMVQAARILALRFKVKVSVYLDDFLLAHADQAYLRSIGPEVLRTLQLLGIIVNVRKSELEPVQLIQYLGVLLDKRSMTISLPKDKAEKYRNTIRAALSSNKITAQDWASVIGRLGFFAYTSRLVHKLRRLQALRPSSELVLQPADRAELEQWEALLLSCPTRPFADLFPSCDLDLCVTSDASDEGWGAVIFNPGTSDSSIQGTFPANIATESINVRELYAVVRAVESLPSFKERRVLTVFTDNSTAQAWVNRQGLYARAPSCDGSCAGASHSARKPQPYHQGRVHAGSSQHPRRPAVSQHRGASDTDRAAPSSVGAGQHHLGGRRPEGLARSSSSGGEYSSDESSDESMSQGYSSDSTYVPSEDLDLVDIVTLC</sequence>
<dbReference type="EMBL" id="JAHDYR010000064">
    <property type="protein sequence ID" value="KAG9390668.1"/>
    <property type="molecule type" value="Genomic_DNA"/>
</dbReference>
<feature type="compositionally biased region" description="Polar residues" evidence="1">
    <location>
        <begin position="402"/>
        <end position="411"/>
    </location>
</feature>
<dbReference type="CDD" id="cd09275">
    <property type="entry name" value="RNase_HI_RT_DIRS1"/>
    <property type="match status" value="1"/>
</dbReference>
<dbReference type="Pfam" id="PF00078">
    <property type="entry name" value="RVT_1"/>
    <property type="match status" value="1"/>
</dbReference>
<evidence type="ECO:0000256" key="1">
    <source>
        <dbReference type="SAM" id="MobiDB-lite"/>
    </source>
</evidence>
<name>A0A8J6DZF9_9EUKA</name>
<protein>
    <recommendedName>
        <fullName evidence="2">Reverse transcriptase domain-containing protein</fullName>
    </recommendedName>
</protein>
<dbReference type="Gene3D" id="3.30.420.10">
    <property type="entry name" value="Ribonuclease H-like superfamily/Ribonuclease H"/>
    <property type="match status" value="1"/>
</dbReference>
<dbReference type="AlphaFoldDB" id="A0A8J6DZF9"/>
<dbReference type="Gene3D" id="3.30.70.270">
    <property type="match status" value="1"/>
</dbReference>
<dbReference type="PROSITE" id="PS50878">
    <property type="entry name" value="RT_POL"/>
    <property type="match status" value="1"/>
</dbReference>
<evidence type="ECO:0000313" key="4">
    <source>
        <dbReference type="Proteomes" id="UP000717585"/>
    </source>
</evidence>
<dbReference type="InterPro" id="IPR052055">
    <property type="entry name" value="Hepadnavirus_pol/RT"/>
</dbReference>
<dbReference type="GO" id="GO:0003676">
    <property type="term" value="F:nucleic acid binding"/>
    <property type="evidence" value="ECO:0007669"/>
    <property type="project" value="InterPro"/>
</dbReference>
<evidence type="ECO:0000313" key="3">
    <source>
        <dbReference type="EMBL" id="KAG9390668.1"/>
    </source>
</evidence>
<feature type="region of interest" description="Disordered" evidence="1">
    <location>
        <begin position="317"/>
        <end position="413"/>
    </location>
</feature>
<feature type="domain" description="Reverse transcriptase" evidence="2">
    <location>
        <begin position="1"/>
        <end position="123"/>
    </location>
</feature>